<dbReference type="PROSITE" id="PS51257">
    <property type="entry name" value="PROKAR_LIPOPROTEIN"/>
    <property type="match status" value="1"/>
</dbReference>
<dbReference type="InterPro" id="IPR029033">
    <property type="entry name" value="His_PPase_superfam"/>
</dbReference>
<feature type="signal peptide" evidence="1">
    <location>
        <begin position="1"/>
        <end position="18"/>
    </location>
</feature>
<comment type="caution">
    <text evidence="2">The sequence shown here is derived from an EMBL/GenBank/DDBJ whole genome shotgun (WGS) entry which is preliminary data.</text>
</comment>
<dbReference type="GO" id="GO:0016787">
    <property type="term" value="F:hydrolase activity"/>
    <property type="evidence" value="ECO:0007669"/>
    <property type="project" value="UniProtKB-KW"/>
</dbReference>
<feature type="chain" id="PRO_5045890583" evidence="1">
    <location>
        <begin position="19"/>
        <end position="188"/>
    </location>
</feature>
<dbReference type="InterPro" id="IPR013078">
    <property type="entry name" value="His_Pase_superF_clade-1"/>
</dbReference>
<keyword evidence="1" id="KW-0732">Signal</keyword>
<dbReference type="EC" id="3.1.3.-" evidence="2"/>
<dbReference type="EMBL" id="JBHUHV010000001">
    <property type="protein sequence ID" value="MFD2065273.1"/>
    <property type="molecule type" value="Genomic_DNA"/>
</dbReference>
<keyword evidence="3" id="KW-1185">Reference proteome</keyword>
<dbReference type="Gene3D" id="3.40.50.1240">
    <property type="entry name" value="Phosphoglycerate mutase-like"/>
    <property type="match status" value="1"/>
</dbReference>
<dbReference type="RefSeq" id="WP_229962737.1">
    <property type="nucleotide sequence ID" value="NZ_JAJJWI010000031.1"/>
</dbReference>
<proteinExistence type="predicted"/>
<organism evidence="2 3">
    <name type="scientific">Pontibacter silvestris</name>
    <dbReference type="NCBI Taxonomy" id="2305183"/>
    <lineage>
        <taxon>Bacteria</taxon>
        <taxon>Pseudomonadati</taxon>
        <taxon>Bacteroidota</taxon>
        <taxon>Cytophagia</taxon>
        <taxon>Cytophagales</taxon>
        <taxon>Hymenobacteraceae</taxon>
        <taxon>Pontibacter</taxon>
    </lineage>
</organism>
<evidence type="ECO:0000313" key="3">
    <source>
        <dbReference type="Proteomes" id="UP001597369"/>
    </source>
</evidence>
<sequence>MKNTAFKLLLALLFISLAACRNTPSATSGVAVESKWSSVRPTVVYVVRHAEKDTLDPANKDPDLTEQGMARGEALKQFLANEQVNGLFATKYIRTQNTLKPLAEVHNLQVNQYKADNFNGLKEQVLQQFRGGTVVVAGHSNTLLPILEAFGVSRPIQKISETEYSYIFKLIVSPDNTAVVEVDYYGEK</sequence>
<dbReference type="SUPFAM" id="SSF53254">
    <property type="entry name" value="Phosphoglycerate mutase-like"/>
    <property type="match status" value="1"/>
</dbReference>
<evidence type="ECO:0000256" key="1">
    <source>
        <dbReference type="SAM" id="SignalP"/>
    </source>
</evidence>
<gene>
    <name evidence="2" type="ORF">ACFSKU_00120</name>
</gene>
<dbReference type="CDD" id="cd07040">
    <property type="entry name" value="HP"/>
    <property type="match status" value="1"/>
</dbReference>
<reference evidence="3" key="1">
    <citation type="journal article" date="2019" name="Int. J. Syst. Evol. Microbiol.">
        <title>The Global Catalogue of Microorganisms (GCM) 10K type strain sequencing project: providing services to taxonomists for standard genome sequencing and annotation.</title>
        <authorList>
            <consortium name="The Broad Institute Genomics Platform"/>
            <consortium name="The Broad Institute Genome Sequencing Center for Infectious Disease"/>
            <person name="Wu L."/>
            <person name="Ma J."/>
        </authorList>
    </citation>
    <scope>NUCLEOTIDE SEQUENCE [LARGE SCALE GENOMIC DNA]</scope>
    <source>
        <strain evidence="3">JCM 16545</strain>
    </source>
</reference>
<dbReference type="Pfam" id="PF00300">
    <property type="entry name" value="His_Phos_1"/>
    <property type="match status" value="1"/>
</dbReference>
<name>A0ABW4WRC4_9BACT</name>
<protein>
    <submittedName>
        <fullName evidence="2">Histidine phosphatase family protein</fullName>
        <ecNumber evidence="2">3.1.3.-</ecNumber>
    </submittedName>
</protein>
<dbReference type="Proteomes" id="UP001597369">
    <property type="component" value="Unassembled WGS sequence"/>
</dbReference>
<keyword evidence="2" id="KW-0378">Hydrolase</keyword>
<accession>A0ABW4WRC4</accession>
<evidence type="ECO:0000313" key="2">
    <source>
        <dbReference type="EMBL" id="MFD2065273.1"/>
    </source>
</evidence>